<name>A0A8T8W9T8_9EURY</name>
<reference evidence="1 2" key="1">
    <citation type="journal article" date="2021" name="Int. J. Syst. Evol. Microbiol.">
        <title>Halobaculum halophilum sp. nov. and Halobaculum salinum sp. nov., isolated from salt lake and saline soil.</title>
        <authorList>
            <person name="Cui H.L."/>
            <person name="Shi X.W."/>
            <person name="Yin X.M."/>
            <person name="Yang X.Y."/>
            <person name="Hou J."/>
            <person name="Zhu L."/>
        </authorList>
    </citation>
    <scope>NUCLEOTIDE SEQUENCE [LARGE SCALE GENOMIC DNA]</scope>
    <source>
        <strain evidence="1 2">NBRC 109044</strain>
    </source>
</reference>
<dbReference type="EMBL" id="CP081958">
    <property type="protein sequence ID" value="QZP36586.1"/>
    <property type="molecule type" value="Genomic_DNA"/>
</dbReference>
<dbReference type="GeneID" id="67178414"/>
<accession>A0A8T8W9T8</accession>
<gene>
    <name evidence="1" type="ORF">K6T50_09690</name>
</gene>
<organism evidence="1 2">
    <name type="scientific">Halobaculum magnesiiphilum</name>
    <dbReference type="NCBI Taxonomy" id="1017351"/>
    <lineage>
        <taxon>Archaea</taxon>
        <taxon>Methanobacteriati</taxon>
        <taxon>Methanobacteriota</taxon>
        <taxon>Stenosarchaea group</taxon>
        <taxon>Halobacteria</taxon>
        <taxon>Halobacteriales</taxon>
        <taxon>Haloferacaceae</taxon>
        <taxon>Halobaculum</taxon>
    </lineage>
</organism>
<protein>
    <submittedName>
        <fullName evidence="1">Uncharacterized protein</fullName>
    </submittedName>
</protein>
<evidence type="ECO:0000313" key="1">
    <source>
        <dbReference type="EMBL" id="QZP36586.1"/>
    </source>
</evidence>
<keyword evidence="2" id="KW-1185">Reference proteome</keyword>
<dbReference type="Proteomes" id="UP000826254">
    <property type="component" value="Chromosome"/>
</dbReference>
<dbReference type="Gene3D" id="1.10.10.10">
    <property type="entry name" value="Winged helix-like DNA-binding domain superfamily/Winged helix DNA-binding domain"/>
    <property type="match status" value="1"/>
</dbReference>
<sequence length="153" mass="17909">MSGTDSEFEIDGTTAELLQKKGTIEILVRIGERRTQRHTDLRKELLLSSSTVQERLKAGKQQGLWVQELEDRKGVSAKVYRLTELGQWIYDHAVDEELNALYQTRREVIREIQDRERRLILKASPSGAEWVSDIQMEEHSPHDFQKFLQQFIE</sequence>
<evidence type="ECO:0000313" key="2">
    <source>
        <dbReference type="Proteomes" id="UP000826254"/>
    </source>
</evidence>
<dbReference type="AlphaFoldDB" id="A0A8T8W9T8"/>
<dbReference type="InterPro" id="IPR036390">
    <property type="entry name" value="WH_DNA-bd_sf"/>
</dbReference>
<dbReference type="SUPFAM" id="SSF46785">
    <property type="entry name" value="Winged helix' DNA-binding domain"/>
    <property type="match status" value="1"/>
</dbReference>
<proteinExistence type="predicted"/>
<dbReference type="RefSeq" id="WP_222606406.1">
    <property type="nucleotide sequence ID" value="NZ_CP081958.1"/>
</dbReference>
<dbReference type="KEGG" id="hmp:K6T50_09690"/>
<dbReference type="InterPro" id="IPR036388">
    <property type="entry name" value="WH-like_DNA-bd_sf"/>
</dbReference>